<gene>
    <name evidence="1" type="ORF">CAPSK01_003989</name>
</gene>
<organism evidence="1 2">
    <name type="scientific">Candidatus Accumulibacter vicinus</name>
    <dbReference type="NCBI Taxonomy" id="2954382"/>
    <lineage>
        <taxon>Bacteria</taxon>
        <taxon>Pseudomonadati</taxon>
        <taxon>Pseudomonadota</taxon>
        <taxon>Betaproteobacteria</taxon>
        <taxon>Candidatus Accumulibacter</taxon>
    </lineage>
</organism>
<protein>
    <recommendedName>
        <fullName evidence="3">Phage protein</fullName>
    </recommendedName>
</protein>
<proteinExistence type="predicted"/>
<evidence type="ECO:0008006" key="3">
    <source>
        <dbReference type="Google" id="ProtNLM"/>
    </source>
</evidence>
<dbReference type="RefSeq" id="WP_273703958.1">
    <property type="nucleotide sequence ID" value="NZ_JDSS02000038.1"/>
</dbReference>
<dbReference type="InterPro" id="IPR014859">
    <property type="entry name" value="Phage_TAC_4"/>
</dbReference>
<dbReference type="Proteomes" id="UP000019812">
    <property type="component" value="Unassembled WGS sequence"/>
</dbReference>
<evidence type="ECO:0000313" key="2">
    <source>
        <dbReference type="Proteomes" id="UP000019812"/>
    </source>
</evidence>
<sequence>MFILQPNPTFKQVVNIPTTDGESPITFVFKHKGRKALKEFFASLGEGDTARTDLDALQELIETWEGVDVPYDATTLDVLLDNYPAASRVIFEGYNKGLFEGGQKN</sequence>
<dbReference type="Pfam" id="PF08748">
    <property type="entry name" value="Phage_TAC_4"/>
    <property type="match status" value="1"/>
</dbReference>
<comment type="caution">
    <text evidence="1">The sequence shown here is derived from an EMBL/GenBank/DDBJ whole genome shotgun (WGS) entry which is preliminary data.</text>
</comment>
<reference evidence="1 2" key="1">
    <citation type="submission" date="2014-07" db="EMBL/GenBank/DDBJ databases">
        <title>Expanding our view of genomic diversity in Candidatus Accumulibacter clades.</title>
        <authorList>
            <person name="Skennerton C.T."/>
            <person name="Barr J.J."/>
            <person name="Slater F.R."/>
            <person name="Bond P.L."/>
            <person name="Tyson G.W."/>
        </authorList>
    </citation>
    <scope>NUCLEOTIDE SEQUENCE [LARGE SCALE GENOMIC DNA]</scope>
    <source>
        <strain evidence="2">SK-01</strain>
    </source>
</reference>
<dbReference type="EMBL" id="JDSS02000038">
    <property type="protein sequence ID" value="KFB66725.1"/>
    <property type="molecule type" value="Genomic_DNA"/>
</dbReference>
<accession>A0A084XW81</accession>
<evidence type="ECO:0000313" key="1">
    <source>
        <dbReference type="EMBL" id="KFB66725.1"/>
    </source>
</evidence>
<dbReference type="AlphaFoldDB" id="A0A084XW81"/>
<name>A0A084XW81_9PROT</name>